<accession>A0AAD8JFY4</accession>
<keyword evidence="2" id="KW-0611">Plant defense</keyword>
<proteinExistence type="predicted"/>
<dbReference type="CDD" id="cd00018">
    <property type="entry name" value="AP2"/>
    <property type="match status" value="1"/>
</dbReference>
<dbReference type="SUPFAM" id="SSF54171">
    <property type="entry name" value="DNA-binding domain"/>
    <property type="match status" value="1"/>
</dbReference>
<organism evidence="11 12">
    <name type="scientific">Heracleum sosnowskyi</name>
    <dbReference type="NCBI Taxonomy" id="360622"/>
    <lineage>
        <taxon>Eukaryota</taxon>
        <taxon>Viridiplantae</taxon>
        <taxon>Streptophyta</taxon>
        <taxon>Embryophyta</taxon>
        <taxon>Tracheophyta</taxon>
        <taxon>Spermatophyta</taxon>
        <taxon>Magnoliopsida</taxon>
        <taxon>eudicotyledons</taxon>
        <taxon>Gunneridae</taxon>
        <taxon>Pentapetalae</taxon>
        <taxon>asterids</taxon>
        <taxon>campanulids</taxon>
        <taxon>Apiales</taxon>
        <taxon>Apiaceae</taxon>
        <taxon>Apioideae</taxon>
        <taxon>apioid superclade</taxon>
        <taxon>Tordylieae</taxon>
        <taxon>Tordyliinae</taxon>
        <taxon>Heracleum</taxon>
    </lineage>
</organism>
<dbReference type="PANTHER" id="PTHR31190:SF473">
    <property type="entry name" value="OS05G0437100 PROTEIN"/>
    <property type="match status" value="1"/>
</dbReference>
<dbReference type="Pfam" id="PF00847">
    <property type="entry name" value="AP2"/>
    <property type="match status" value="1"/>
</dbReference>
<feature type="domain" description="PB1" evidence="10">
    <location>
        <begin position="266"/>
        <end position="323"/>
    </location>
</feature>
<keyword evidence="3" id="KW-0805">Transcription regulation</keyword>
<dbReference type="SMART" id="SM00380">
    <property type="entry name" value="AP2"/>
    <property type="match status" value="1"/>
</dbReference>
<dbReference type="InterPro" id="IPR036955">
    <property type="entry name" value="AP2/ERF_dom_sf"/>
</dbReference>
<evidence type="ECO:0000313" key="12">
    <source>
        <dbReference type="Proteomes" id="UP001237642"/>
    </source>
</evidence>
<dbReference type="Gene3D" id="3.30.730.10">
    <property type="entry name" value="AP2/ERF domain"/>
    <property type="match status" value="1"/>
</dbReference>
<keyword evidence="5" id="KW-0804">Transcription</keyword>
<dbReference type="GO" id="GO:0009873">
    <property type="term" value="P:ethylene-activated signaling pathway"/>
    <property type="evidence" value="ECO:0007669"/>
    <property type="project" value="InterPro"/>
</dbReference>
<evidence type="ECO:0008006" key="13">
    <source>
        <dbReference type="Google" id="ProtNLM"/>
    </source>
</evidence>
<evidence type="ECO:0000256" key="4">
    <source>
        <dbReference type="ARBA" id="ARBA00023125"/>
    </source>
</evidence>
<dbReference type="AlphaFoldDB" id="A0AAD8JFY4"/>
<dbReference type="InterPro" id="IPR053793">
    <property type="entry name" value="PB1-like"/>
</dbReference>
<evidence type="ECO:0000256" key="3">
    <source>
        <dbReference type="ARBA" id="ARBA00023015"/>
    </source>
</evidence>
<evidence type="ECO:0000256" key="6">
    <source>
        <dbReference type="ARBA" id="ARBA00023242"/>
    </source>
</evidence>
<keyword evidence="6" id="KW-0539">Nucleus</keyword>
<dbReference type="Pfam" id="PF02042">
    <property type="entry name" value="RWP-RK"/>
    <property type="match status" value="1"/>
</dbReference>
<dbReference type="Pfam" id="PF00564">
    <property type="entry name" value="PB1"/>
    <property type="match status" value="1"/>
</dbReference>
<evidence type="ECO:0000259" key="10">
    <source>
        <dbReference type="PROSITE" id="PS51745"/>
    </source>
</evidence>
<evidence type="ECO:0000256" key="5">
    <source>
        <dbReference type="ARBA" id="ARBA00023163"/>
    </source>
</evidence>
<dbReference type="PROSITE" id="PS51519">
    <property type="entry name" value="RWP_RK"/>
    <property type="match status" value="1"/>
</dbReference>
<protein>
    <recommendedName>
        <fullName evidence="13">AP2/ERF domain-containing protein</fullName>
    </recommendedName>
</protein>
<evidence type="ECO:0000313" key="11">
    <source>
        <dbReference type="EMBL" id="KAK1403058.1"/>
    </source>
</evidence>
<dbReference type="Proteomes" id="UP001237642">
    <property type="component" value="Unassembled WGS sequence"/>
</dbReference>
<dbReference type="GO" id="GO:0006952">
    <property type="term" value="P:defense response"/>
    <property type="evidence" value="ECO:0007669"/>
    <property type="project" value="UniProtKB-KW"/>
</dbReference>
<evidence type="ECO:0000256" key="1">
    <source>
        <dbReference type="ARBA" id="ARBA00004123"/>
    </source>
</evidence>
<feature type="domain" description="AP2/ERF" evidence="8">
    <location>
        <begin position="15"/>
        <end position="72"/>
    </location>
</feature>
<reference evidence="11" key="1">
    <citation type="submission" date="2023-02" db="EMBL/GenBank/DDBJ databases">
        <title>Genome of toxic invasive species Heracleum sosnowskyi carries increased number of genes despite the absence of recent whole-genome duplications.</title>
        <authorList>
            <person name="Schelkunov M."/>
            <person name="Shtratnikova V."/>
            <person name="Makarenko M."/>
            <person name="Klepikova A."/>
            <person name="Omelchenko D."/>
            <person name="Novikova G."/>
            <person name="Obukhova E."/>
            <person name="Bogdanov V."/>
            <person name="Penin A."/>
            <person name="Logacheva M."/>
        </authorList>
    </citation>
    <scope>NUCLEOTIDE SEQUENCE</scope>
    <source>
        <strain evidence="11">Hsosn_3</strain>
        <tissue evidence="11">Leaf</tissue>
    </source>
</reference>
<dbReference type="InterPro" id="IPR003035">
    <property type="entry name" value="RWP-RK_dom"/>
</dbReference>
<keyword evidence="4" id="KW-0238">DNA-binding</keyword>
<dbReference type="InterPro" id="IPR044808">
    <property type="entry name" value="ERF_plant"/>
</dbReference>
<dbReference type="GO" id="GO:0003677">
    <property type="term" value="F:DNA binding"/>
    <property type="evidence" value="ECO:0007669"/>
    <property type="project" value="UniProtKB-KW"/>
</dbReference>
<name>A0AAD8JFY4_9APIA</name>
<dbReference type="Gene3D" id="3.10.20.90">
    <property type="entry name" value="Phosphatidylinositol 3-kinase Catalytic Subunit, Chain A, domain 1"/>
    <property type="match status" value="1"/>
</dbReference>
<dbReference type="SUPFAM" id="SSF54277">
    <property type="entry name" value="CAD &amp; PB1 domains"/>
    <property type="match status" value="1"/>
</dbReference>
<evidence type="ECO:0000259" key="8">
    <source>
        <dbReference type="PROSITE" id="PS51032"/>
    </source>
</evidence>
<evidence type="ECO:0000256" key="7">
    <source>
        <dbReference type="SAM" id="MobiDB-lite"/>
    </source>
</evidence>
<evidence type="ECO:0000256" key="2">
    <source>
        <dbReference type="ARBA" id="ARBA00022821"/>
    </source>
</evidence>
<dbReference type="EMBL" id="JAUIZM010000001">
    <property type="protein sequence ID" value="KAK1403058.1"/>
    <property type="molecule type" value="Genomic_DNA"/>
</dbReference>
<dbReference type="PANTHER" id="PTHR31190">
    <property type="entry name" value="DNA-BINDING DOMAIN"/>
    <property type="match status" value="1"/>
</dbReference>
<dbReference type="InterPro" id="IPR001471">
    <property type="entry name" value="AP2/ERF_dom"/>
</dbReference>
<gene>
    <name evidence="11" type="ORF">POM88_002663</name>
</gene>
<dbReference type="FunFam" id="3.30.730.10:FF:000001">
    <property type="entry name" value="Ethylene-responsive transcription factor 2"/>
    <property type="match status" value="1"/>
</dbReference>
<dbReference type="PROSITE" id="PS51745">
    <property type="entry name" value="PB1"/>
    <property type="match status" value="1"/>
</dbReference>
<dbReference type="PRINTS" id="PR00367">
    <property type="entry name" value="ETHRSPELEMNT"/>
</dbReference>
<dbReference type="GO" id="GO:0003700">
    <property type="term" value="F:DNA-binding transcription factor activity"/>
    <property type="evidence" value="ECO:0007669"/>
    <property type="project" value="InterPro"/>
</dbReference>
<sequence>MFAASVAAQTGHKRRFRGVRQRPYGKWVAEIRDPIIAARVWLGTFATAEEAARAYDSAALRFRGSRAGLNFPEDWLLAILTIFSRSKPDSERSYNYKEHVAGDNKVDEPVEESSGADVGSDMNNVSQFLNSQSKKLLPRQEIIDIEDDPLVSDHLHELPIVKDATHNKGSTVGAEKHNPTINVIEHTCIEETSVEVKKPEKDISFDILSEHFGKSLDDAASSFHVSRSTFKRICRSHGIRRWQCGKSRMGIRGSSKLRKTSQDMDKINVKATYNGVAIRFDLLNSSGMAELEDNVIERLKLERDAFSIKYEDEEGDWVLIACL</sequence>
<dbReference type="InterPro" id="IPR000270">
    <property type="entry name" value="PB1_dom"/>
</dbReference>
<feature type="region of interest" description="Disordered" evidence="7">
    <location>
        <begin position="103"/>
        <end position="122"/>
    </location>
</feature>
<keyword evidence="12" id="KW-1185">Reference proteome</keyword>
<dbReference type="GO" id="GO:0005634">
    <property type="term" value="C:nucleus"/>
    <property type="evidence" value="ECO:0007669"/>
    <property type="project" value="UniProtKB-SubCell"/>
</dbReference>
<feature type="domain" description="RWP-RK" evidence="9">
    <location>
        <begin position="192"/>
        <end position="273"/>
    </location>
</feature>
<reference evidence="11" key="2">
    <citation type="submission" date="2023-05" db="EMBL/GenBank/DDBJ databases">
        <authorList>
            <person name="Schelkunov M.I."/>
        </authorList>
    </citation>
    <scope>NUCLEOTIDE SEQUENCE</scope>
    <source>
        <strain evidence="11">Hsosn_3</strain>
        <tissue evidence="11">Leaf</tissue>
    </source>
</reference>
<evidence type="ECO:0000259" key="9">
    <source>
        <dbReference type="PROSITE" id="PS51519"/>
    </source>
</evidence>
<comment type="caution">
    <text evidence="11">The sequence shown here is derived from an EMBL/GenBank/DDBJ whole genome shotgun (WGS) entry which is preliminary data.</text>
</comment>
<dbReference type="PROSITE" id="PS51032">
    <property type="entry name" value="AP2_ERF"/>
    <property type="match status" value="1"/>
</dbReference>
<comment type="subcellular location">
    <subcellularLocation>
        <location evidence="1">Nucleus</location>
    </subcellularLocation>
</comment>
<dbReference type="InterPro" id="IPR016177">
    <property type="entry name" value="DNA-bd_dom_sf"/>
</dbReference>